<evidence type="ECO:0000256" key="4">
    <source>
        <dbReference type="ARBA" id="ARBA00022692"/>
    </source>
</evidence>
<evidence type="ECO:0000256" key="10">
    <source>
        <dbReference type="SAM" id="SignalP"/>
    </source>
</evidence>
<dbReference type="InterPro" id="IPR012910">
    <property type="entry name" value="Plug_dom"/>
</dbReference>
<keyword evidence="6 8" id="KW-0472">Membrane</keyword>
<evidence type="ECO:0000259" key="12">
    <source>
        <dbReference type="Pfam" id="PF07715"/>
    </source>
</evidence>
<dbReference type="NCBIfam" id="TIGR04056">
    <property type="entry name" value="OMP_RagA_SusC"/>
    <property type="match status" value="1"/>
</dbReference>
<dbReference type="Gene3D" id="2.60.40.1120">
    <property type="entry name" value="Carboxypeptidase-like, regulatory domain"/>
    <property type="match status" value="1"/>
</dbReference>
<feature type="domain" description="TonB-dependent receptor plug" evidence="12">
    <location>
        <begin position="118"/>
        <end position="225"/>
    </location>
</feature>
<comment type="caution">
    <text evidence="13">The sequence shown here is derived from an EMBL/GenBank/DDBJ whole genome shotgun (WGS) entry which is preliminary data.</text>
</comment>
<keyword evidence="3 8" id="KW-1134">Transmembrane beta strand</keyword>
<keyword evidence="13" id="KW-0675">Receptor</keyword>
<dbReference type="NCBIfam" id="TIGR04057">
    <property type="entry name" value="SusC_RagA_signa"/>
    <property type="match status" value="1"/>
</dbReference>
<keyword evidence="10" id="KW-0732">Signal</keyword>
<evidence type="ECO:0000256" key="5">
    <source>
        <dbReference type="ARBA" id="ARBA00023077"/>
    </source>
</evidence>
<dbReference type="EMBL" id="JAKHSK010000008">
    <property type="protein sequence ID" value="MCL6218083.1"/>
    <property type="molecule type" value="Genomic_DNA"/>
</dbReference>
<evidence type="ECO:0000313" key="14">
    <source>
        <dbReference type="Proteomes" id="UP001139521"/>
    </source>
</evidence>
<evidence type="ECO:0000256" key="7">
    <source>
        <dbReference type="ARBA" id="ARBA00023237"/>
    </source>
</evidence>
<protein>
    <submittedName>
        <fullName evidence="13">TonB-dependent receptor</fullName>
    </submittedName>
</protein>
<name>A0A9X1ZTD2_9FLAO</name>
<dbReference type="Pfam" id="PF07715">
    <property type="entry name" value="Plug"/>
    <property type="match status" value="1"/>
</dbReference>
<evidence type="ECO:0000259" key="11">
    <source>
        <dbReference type="Pfam" id="PF00593"/>
    </source>
</evidence>
<dbReference type="Pfam" id="PF13715">
    <property type="entry name" value="CarbopepD_reg_2"/>
    <property type="match status" value="1"/>
</dbReference>
<keyword evidence="2 8" id="KW-0813">Transport</keyword>
<dbReference type="InterPro" id="IPR039426">
    <property type="entry name" value="TonB-dep_rcpt-like"/>
</dbReference>
<proteinExistence type="inferred from homology"/>
<dbReference type="Proteomes" id="UP001139521">
    <property type="component" value="Unassembled WGS sequence"/>
</dbReference>
<evidence type="ECO:0000313" key="13">
    <source>
        <dbReference type="EMBL" id="MCL6218083.1"/>
    </source>
</evidence>
<reference evidence="13" key="1">
    <citation type="submission" date="2022-01" db="EMBL/GenBank/DDBJ databases">
        <title>Genome sequencing of Zunongwangia sp. M21534 genome.</title>
        <authorList>
            <person name="Chen Y."/>
            <person name="Dong C."/>
            <person name="Shao Z."/>
        </authorList>
    </citation>
    <scope>NUCLEOTIDE SEQUENCE</scope>
    <source>
        <strain evidence="13">MCCC M21534</strain>
    </source>
</reference>
<evidence type="ECO:0000256" key="8">
    <source>
        <dbReference type="PROSITE-ProRule" id="PRU01360"/>
    </source>
</evidence>
<evidence type="ECO:0000256" key="9">
    <source>
        <dbReference type="RuleBase" id="RU003357"/>
    </source>
</evidence>
<dbReference type="InterPro" id="IPR036942">
    <property type="entry name" value="Beta-barrel_TonB_sf"/>
</dbReference>
<dbReference type="Pfam" id="PF00593">
    <property type="entry name" value="TonB_dep_Rec_b-barrel"/>
    <property type="match status" value="1"/>
</dbReference>
<gene>
    <name evidence="13" type="ORF">L1967_07220</name>
</gene>
<dbReference type="GO" id="GO:0009279">
    <property type="term" value="C:cell outer membrane"/>
    <property type="evidence" value="ECO:0007669"/>
    <property type="project" value="UniProtKB-SubCell"/>
</dbReference>
<evidence type="ECO:0000256" key="2">
    <source>
        <dbReference type="ARBA" id="ARBA00022448"/>
    </source>
</evidence>
<keyword evidence="5 9" id="KW-0798">TonB box</keyword>
<comment type="similarity">
    <text evidence="8 9">Belongs to the TonB-dependent receptor family.</text>
</comment>
<sequence length="987" mass="109916">MKFYNYKFALSAFLMLFSSFGLIAQEVSIKGTVLDEKGIPLPGVTVSIKSDATKGTVTDFDGLYTIKAGKDKTLVFSFLGFATQEIMVGDQSTINVTLKESTAELEEVVVVGYGTQKRSDITGSVASVPEERLENLPVTDVTQAIQGTTAGLNITQGSSVPGSSGSIQVRGVNSITGSTSPFIVLDGVPFTGTINDINMRDIKSIEILKDASAVAIYGTRGSNGVILIQTKRGVSGQPQINYSTYTALEDFANVLEPLGPQAYLQKYADYFKQAYPGEDQDRVLINQSEIDNYNAGITTDWFDEVTQTGIIQEHNLSIRGGSENTKYFVSSGYLDQKGVIKGYNYKKFTLRSNLDVQVTDYLKVGLNAFFANNNFDGGRANLLNATAMSPYSVPYDENGEYIIFPMNPELLYANPLLGLTTDREVRERTLSGNAYAEITPKFLEGLSYRVNASYTINPYSYKTYTGRAANDNRGTATIGGDEEKVWVVENILKYQKSFGKHNFDVTGLYSAQANEFFRNETVGVGFVNDQLSFNRISAAENLSANPDRNYSNRSTLVSQMGRFNYNFDSKYLFTFTVRRDGYSAFGSNTSKYGTFPSAALGWNVHKESFFENIQIVNNLKLRFSYGETGNRGVKINQTQTRAGTLLYPFGGQAYTGTYIDGLGNPNLKWETTTSANLGFDFGLLKNRISGSFEVYKSKTEDLLLNRNIPALTGTRSIIENIGAVENRGLEFTVNSTNINKGDFKWETSINFSTYKNEIIDLYGDGKDDIPSRWFIGKSLGAIYDYKMVGVWQEGEDTGTYNAQPGDLKFEDLNGDGVIEPENDLTYLGNSLPDWTGGITNTFSYKNFDFSFFIQTVQGVLKGNPDINYGDELTRRNTPRDVGYWTPENQSNEFPSLLYRNTRGYGYPRDASFVRLKDARLSYRFSQEKIEKIGLSNLMIYVAGRNLYTWTDWIGWDPESNQNYRGSNDWTNNYPVVKTFSLGLNVSL</sequence>
<dbReference type="Gene3D" id="2.40.170.20">
    <property type="entry name" value="TonB-dependent receptor, beta-barrel domain"/>
    <property type="match status" value="1"/>
</dbReference>
<accession>A0A9X1ZTD2</accession>
<dbReference type="InterPro" id="IPR000531">
    <property type="entry name" value="Beta-barrel_TonB"/>
</dbReference>
<evidence type="ECO:0000256" key="1">
    <source>
        <dbReference type="ARBA" id="ARBA00004571"/>
    </source>
</evidence>
<dbReference type="InterPro" id="IPR008969">
    <property type="entry name" value="CarboxyPept-like_regulatory"/>
</dbReference>
<dbReference type="FunFam" id="2.60.40.1120:FF:000003">
    <property type="entry name" value="Outer membrane protein Omp121"/>
    <property type="match status" value="1"/>
</dbReference>
<dbReference type="Gene3D" id="2.170.130.10">
    <property type="entry name" value="TonB-dependent receptor, plug domain"/>
    <property type="match status" value="1"/>
</dbReference>
<dbReference type="SUPFAM" id="SSF49464">
    <property type="entry name" value="Carboxypeptidase regulatory domain-like"/>
    <property type="match status" value="1"/>
</dbReference>
<feature type="chain" id="PRO_5040884585" evidence="10">
    <location>
        <begin position="25"/>
        <end position="987"/>
    </location>
</feature>
<dbReference type="InterPro" id="IPR023996">
    <property type="entry name" value="TonB-dep_OMP_SusC/RagA"/>
</dbReference>
<dbReference type="PROSITE" id="PS52016">
    <property type="entry name" value="TONB_DEPENDENT_REC_3"/>
    <property type="match status" value="1"/>
</dbReference>
<keyword evidence="7 8" id="KW-0998">Cell outer membrane</keyword>
<evidence type="ECO:0000256" key="6">
    <source>
        <dbReference type="ARBA" id="ARBA00023136"/>
    </source>
</evidence>
<dbReference type="AlphaFoldDB" id="A0A9X1ZTD2"/>
<dbReference type="SUPFAM" id="SSF56935">
    <property type="entry name" value="Porins"/>
    <property type="match status" value="1"/>
</dbReference>
<comment type="subcellular location">
    <subcellularLocation>
        <location evidence="1 8">Cell outer membrane</location>
        <topology evidence="1 8">Multi-pass membrane protein</topology>
    </subcellularLocation>
</comment>
<keyword evidence="4 8" id="KW-0812">Transmembrane</keyword>
<feature type="signal peptide" evidence="10">
    <location>
        <begin position="1"/>
        <end position="24"/>
    </location>
</feature>
<feature type="domain" description="TonB-dependent receptor-like beta-barrel" evidence="11">
    <location>
        <begin position="372"/>
        <end position="946"/>
    </location>
</feature>
<evidence type="ECO:0000256" key="3">
    <source>
        <dbReference type="ARBA" id="ARBA00022452"/>
    </source>
</evidence>
<dbReference type="RefSeq" id="WP_249601058.1">
    <property type="nucleotide sequence ID" value="NZ_JAKHSK010000008.1"/>
</dbReference>
<dbReference type="InterPro" id="IPR023997">
    <property type="entry name" value="TonB-dep_OMP_SusC/RagA_CS"/>
</dbReference>
<organism evidence="13 14">
    <name type="scientific">Zunongwangia pacifica</name>
    <dbReference type="NCBI Taxonomy" id="2911062"/>
    <lineage>
        <taxon>Bacteria</taxon>
        <taxon>Pseudomonadati</taxon>
        <taxon>Bacteroidota</taxon>
        <taxon>Flavobacteriia</taxon>
        <taxon>Flavobacteriales</taxon>
        <taxon>Flavobacteriaceae</taxon>
        <taxon>Zunongwangia</taxon>
    </lineage>
</organism>
<keyword evidence="14" id="KW-1185">Reference proteome</keyword>
<dbReference type="InterPro" id="IPR037066">
    <property type="entry name" value="Plug_dom_sf"/>
</dbReference>